<dbReference type="EC" id="2.3.2.27" evidence="3"/>
<dbReference type="PROSITE" id="PS50089">
    <property type="entry name" value="ZF_RING_2"/>
    <property type="match status" value="1"/>
</dbReference>
<dbReference type="InterPro" id="IPR022170">
    <property type="entry name" value="MUL1-like"/>
</dbReference>
<dbReference type="GO" id="GO:0016567">
    <property type="term" value="P:protein ubiquitination"/>
    <property type="evidence" value="ECO:0007669"/>
    <property type="project" value="InterPro"/>
</dbReference>
<keyword evidence="5 15" id="KW-0812">Transmembrane</keyword>
<accession>A0A8C6PTH5</accession>
<evidence type="ECO:0000256" key="14">
    <source>
        <dbReference type="PROSITE-ProRule" id="PRU00175"/>
    </source>
</evidence>
<evidence type="ECO:0000313" key="17">
    <source>
        <dbReference type="Ensembl" id="ENSNFUP00015047310.1"/>
    </source>
</evidence>
<feature type="domain" description="RING-type" evidence="16">
    <location>
        <begin position="339"/>
        <end position="376"/>
    </location>
</feature>
<organism evidence="17 18">
    <name type="scientific">Nothobranchius furzeri</name>
    <name type="common">Turquoise killifish</name>
    <dbReference type="NCBI Taxonomy" id="105023"/>
    <lineage>
        <taxon>Eukaryota</taxon>
        <taxon>Metazoa</taxon>
        <taxon>Chordata</taxon>
        <taxon>Craniata</taxon>
        <taxon>Vertebrata</taxon>
        <taxon>Euteleostomi</taxon>
        <taxon>Actinopterygii</taxon>
        <taxon>Neopterygii</taxon>
        <taxon>Teleostei</taxon>
        <taxon>Neoteleostei</taxon>
        <taxon>Acanthomorphata</taxon>
        <taxon>Ovalentaria</taxon>
        <taxon>Atherinomorphae</taxon>
        <taxon>Cyprinodontiformes</taxon>
        <taxon>Nothobranchiidae</taxon>
        <taxon>Nothobranchius</taxon>
    </lineage>
</organism>
<keyword evidence="12" id="KW-0496">Mitochondrion</keyword>
<keyword evidence="7 14" id="KW-0863">Zinc-finger</keyword>
<evidence type="ECO:0000256" key="13">
    <source>
        <dbReference type="ARBA" id="ARBA00023136"/>
    </source>
</evidence>
<dbReference type="GO" id="GO:0008270">
    <property type="term" value="F:zinc ion binding"/>
    <property type="evidence" value="ECO:0007669"/>
    <property type="project" value="UniProtKB-KW"/>
</dbReference>
<evidence type="ECO:0000256" key="8">
    <source>
        <dbReference type="ARBA" id="ARBA00022786"/>
    </source>
</evidence>
<comment type="catalytic activity">
    <reaction evidence="1">
        <text>S-ubiquitinyl-[E2 ubiquitin-conjugating enzyme]-L-cysteine + [acceptor protein]-L-lysine = [E2 ubiquitin-conjugating enzyme]-L-cysteine + N(6)-ubiquitinyl-[acceptor protein]-L-lysine.</text>
        <dbReference type="EC" id="2.3.2.27"/>
    </reaction>
</comment>
<evidence type="ECO:0000256" key="12">
    <source>
        <dbReference type="ARBA" id="ARBA00023128"/>
    </source>
</evidence>
<gene>
    <name evidence="17" type="primary">mul2</name>
</gene>
<reference evidence="17" key="3">
    <citation type="submission" date="2025-09" db="UniProtKB">
        <authorList>
            <consortium name="Ensembl"/>
        </authorList>
    </citation>
    <scope>IDENTIFICATION</scope>
</reference>
<dbReference type="PANTHER" id="PTHR12183:SF6">
    <property type="entry name" value="RING-TYPE E3 UBIQUITIN TRANSFERASE"/>
    <property type="match status" value="1"/>
</dbReference>
<keyword evidence="18" id="KW-1185">Reference proteome</keyword>
<feature type="transmembrane region" description="Helical" evidence="15">
    <location>
        <begin position="268"/>
        <end position="293"/>
    </location>
</feature>
<dbReference type="Pfam" id="PF12483">
    <property type="entry name" value="GIDE"/>
    <property type="match status" value="1"/>
</dbReference>
<dbReference type="GeneTree" id="ENSGT00390000012141"/>
<evidence type="ECO:0000256" key="11">
    <source>
        <dbReference type="ARBA" id="ARBA00022989"/>
    </source>
</evidence>
<dbReference type="AlphaFoldDB" id="A0A8C6PTH5"/>
<dbReference type="Pfam" id="PF13920">
    <property type="entry name" value="zf-C3HC4_3"/>
    <property type="match status" value="1"/>
</dbReference>
<dbReference type="Proteomes" id="UP000694548">
    <property type="component" value="Chromosome sgr09"/>
</dbReference>
<evidence type="ECO:0000256" key="10">
    <source>
        <dbReference type="ARBA" id="ARBA00022833"/>
    </source>
</evidence>
<name>A0A8C6PTH5_NOTFU</name>
<evidence type="ECO:0000256" key="1">
    <source>
        <dbReference type="ARBA" id="ARBA00000900"/>
    </source>
</evidence>
<evidence type="ECO:0000256" key="15">
    <source>
        <dbReference type="SAM" id="Phobius"/>
    </source>
</evidence>
<keyword evidence="13 15" id="KW-0472">Membrane</keyword>
<dbReference type="InterPro" id="IPR001841">
    <property type="entry name" value="Znf_RING"/>
</dbReference>
<evidence type="ECO:0000256" key="9">
    <source>
        <dbReference type="ARBA" id="ARBA00022787"/>
    </source>
</evidence>
<keyword evidence="8" id="KW-0833">Ubl conjugation pathway</keyword>
<dbReference type="SUPFAM" id="SSF57850">
    <property type="entry name" value="RING/U-box"/>
    <property type="match status" value="1"/>
</dbReference>
<evidence type="ECO:0000313" key="18">
    <source>
        <dbReference type="Proteomes" id="UP000694548"/>
    </source>
</evidence>
<evidence type="ECO:0000256" key="5">
    <source>
        <dbReference type="ARBA" id="ARBA00022692"/>
    </source>
</evidence>
<comment type="subcellular location">
    <subcellularLocation>
        <location evidence="2">Mitochondrion outer membrane</location>
        <topology evidence="2">Multi-pass membrane protein</topology>
    </subcellularLocation>
</comment>
<dbReference type="InterPro" id="IPR051652">
    <property type="entry name" value="MDM2_MDM4_MUL1"/>
</dbReference>
<keyword evidence="6" id="KW-0479">Metal-binding</keyword>
<dbReference type="Ensembl" id="ENSNFUT00015049376.1">
    <property type="protein sequence ID" value="ENSNFUP00015047310.1"/>
    <property type="gene ID" value="ENSNFUG00015022369.1"/>
</dbReference>
<sequence length="388" mass="44222">MKVYEVFKLNLFYLYNNFCLANRCVFIYVSCILMNCKVFSFLFGCCGSREDSLVLYKSERYLVLHSTILFFQNAPHFTIDAKLKDLLKVTPETCLQYAVIEGHVKPVDEHLSSQFKKEIVGVLQKITLKEHRLVWSGFSHIWMDDERILHQRVNTLPFALAGTDRTVVRVLSPLEAAGKYTEVTYEKFNQASYGLGDLLGQYVSGVKPKGHLEIEEMLKVDTILTGVGELKLNTDGTLSLRPPSDGSQYFLSIADFDTLQREHDSMAAWWKALAVASALAGAAVLLWVGLRYYDRWRVQAKKEQDRKEFARLRAEAERQHANEAGPRAVLDGSYRENICLICLSEPRDCVLLDCGHVCCCYLCFQSLPQPKCPICRQDIVKVLPVYHP</sequence>
<keyword evidence="11 15" id="KW-1133">Transmembrane helix</keyword>
<keyword evidence="9" id="KW-1000">Mitochondrion outer membrane</keyword>
<evidence type="ECO:0000256" key="2">
    <source>
        <dbReference type="ARBA" id="ARBA00004374"/>
    </source>
</evidence>
<protein>
    <recommendedName>
        <fullName evidence="3">RING-type E3 ubiquitin transferase</fullName>
        <ecNumber evidence="3">2.3.2.27</ecNumber>
    </recommendedName>
</protein>
<dbReference type="GO" id="GO:0005741">
    <property type="term" value="C:mitochondrial outer membrane"/>
    <property type="evidence" value="ECO:0007669"/>
    <property type="project" value="UniProtKB-SubCell"/>
</dbReference>
<dbReference type="InterPro" id="IPR013083">
    <property type="entry name" value="Znf_RING/FYVE/PHD"/>
</dbReference>
<reference evidence="17" key="2">
    <citation type="submission" date="2025-08" db="UniProtKB">
        <authorList>
            <consortium name="Ensembl"/>
        </authorList>
    </citation>
    <scope>IDENTIFICATION</scope>
</reference>
<proteinExistence type="predicted"/>
<keyword evidence="10" id="KW-0862">Zinc</keyword>
<evidence type="ECO:0000256" key="6">
    <source>
        <dbReference type="ARBA" id="ARBA00022723"/>
    </source>
</evidence>
<dbReference type="GO" id="GO:0061630">
    <property type="term" value="F:ubiquitin protein ligase activity"/>
    <property type="evidence" value="ECO:0007669"/>
    <property type="project" value="UniProtKB-EC"/>
</dbReference>
<reference evidence="17" key="1">
    <citation type="submission" date="2014-08" db="EMBL/GenBank/DDBJ databases">
        <authorList>
            <person name="Senf B."/>
            <person name="Petzold A."/>
            <person name="Downie B.R."/>
            <person name="Koch P."/>
            <person name="Platzer M."/>
        </authorList>
    </citation>
    <scope>NUCLEOTIDE SEQUENCE [LARGE SCALE GENOMIC DNA]</scope>
    <source>
        <strain evidence="17">GRZ</strain>
    </source>
</reference>
<dbReference type="PANTHER" id="PTHR12183">
    <property type="entry name" value="MITOCHONDRIAL UBIQUITIN LIGASE ACTIVATOR OF NFKB 1"/>
    <property type="match status" value="1"/>
</dbReference>
<evidence type="ECO:0000256" key="4">
    <source>
        <dbReference type="ARBA" id="ARBA00022679"/>
    </source>
</evidence>
<evidence type="ECO:0000259" key="16">
    <source>
        <dbReference type="PROSITE" id="PS50089"/>
    </source>
</evidence>
<keyword evidence="4" id="KW-0808">Transferase</keyword>
<evidence type="ECO:0000256" key="7">
    <source>
        <dbReference type="ARBA" id="ARBA00022771"/>
    </source>
</evidence>
<dbReference type="Gene3D" id="3.30.40.10">
    <property type="entry name" value="Zinc/RING finger domain, C3HC4 (zinc finger)"/>
    <property type="match status" value="1"/>
</dbReference>
<evidence type="ECO:0000256" key="3">
    <source>
        <dbReference type="ARBA" id="ARBA00012483"/>
    </source>
</evidence>